<dbReference type="OMA" id="HRDANAW"/>
<organism evidence="2">
    <name type="scientific">Oryza punctata</name>
    <name type="common">Red rice</name>
    <dbReference type="NCBI Taxonomy" id="4537"/>
    <lineage>
        <taxon>Eukaryota</taxon>
        <taxon>Viridiplantae</taxon>
        <taxon>Streptophyta</taxon>
        <taxon>Embryophyta</taxon>
        <taxon>Tracheophyta</taxon>
        <taxon>Spermatophyta</taxon>
        <taxon>Magnoliopsida</taxon>
        <taxon>Liliopsida</taxon>
        <taxon>Poales</taxon>
        <taxon>Poaceae</taxon>
        <taxon>BOP clade</taxon>
        <taxon>Oryzoideae</taxon>
        <taxon>Oryzeae</taxon>
        <taxon>Oryzinae</taxon>
        <taxon>Oryza</taxon>
    </lineage>
</organism>
<evidence type="ECO:0000313" key="2">
    <source>
        <dbReference type="EnsemblPlants" id="OPUNC06G15470.1"/>
    </source>
</evidence>
<dbReference type="EnsemblPlants" id="OPUNC06G15470.1">
    <property type="protein sequence ID" value="OPUNC06G15470.1"/>
    <property type="gene ID" value="OPUNC06G15470"/>
</dbReference>
<reference evidence="2" key="2">
    <citation type="submission" date="2018-05" db="EMBL/GenBank/DDBJ databases">
        <title>OpunRS2 (Oryza punctata Reference Sequence Version 2).</title>
        <authorList>
            <person name="Zhang J."/>
            <person name="Kudrna D."/>
            <person name="Lee S."/>
            <person name="Talag J."/>
            <person name="Welchert J."/>
            <person name="Wing R.A."/>
        </authorList>
    </citation>
    <scope>NUCLEOTIDE SEQUENCE [LARGE SCALE GENOMIC DNA]</scope>
</reference>
<proteinExistence type="predicted"/>
<reference evidence="2" key="1">
    <citation type="submission" date="2015-04" db="UniProtKB">
        <authorList>
            <consortium name="EnsemblPlants"/>
        </authorList>
    </citation>
    <scope>IDENTIFICATION</scope>
</reference>
<dbReference type="PANTHER" id="PTHR35704">
    <property type="entry name" value="OS02G0254600 PROTEIN"/>
    <property type="match status" value="1"/>
</dbReference>
<evidence type="ECO:0000313" key="3">
    <source>
        <dbReference type="Proteomes" id="UP000026962"/>
    </source>
</evidence>
<dbReference type="Proteomes" id="UP000026962">
    <property type="component" value="Chromosome 6"/>
</dbReference>
<keyword evidence="3" id="KW-1185">Reference proteome</keyword>
<dbReference type="PANTHER" id="PTHR35704:SF6">
    <property type="entry name" value="OS06G0529900 PROTEIN"/>
    <property type="match status" value="1"/>
</dbReference>
<feature type="region of interest" description="Disordered" evidence="1">
    <location>
        <begin position="1"/>
        <end position="28"/>
    </location>
</feature>
<protein>
    <submittedName>
        <fullName evidence="2">Uncharacterized protein</fullName>
    </submittedName>
</protein>
<dbReference type="Gramene" id="OPUNC06G15470.1">
    <property type="protein sequence ID" value="OPUNC06G15470.1"/>
    <property type="gene ID" value="OPUNC06G15470"/>
</dbReference>
<name>A0A0E0LC82_ORYPU</name>
<accession>A0A0E0LC82</accession>
<sequence length="126" mass="13633">MGNCLNPASKVRHGGEPTLPPPEEEWCYTTPEPDAATTRTIGHVLREEAAEEETAASAAVAAAAGVKVKVVLKRAELEWLMAQLKTGDRRLEDVLNQMATARAISAAAARVPPRVPRARGRRHLTF</sequence>
<dbReference type="eggNOG" id="ENOG502S76Q">
    <property type="taxonomic scope" value="Eukaryota"/>
</dbReference>
<dbReference type="AlphaFoldDB" id="A0A0E0LC82"/>
<evidence type="ECO:0000256" key="1">
    <source>
        <dbReference type="SAM" id="MobiDB-lite"/>
    </source>
</evidence>
<dbReference type="HOGENOM" id="CLU_139400_0_0_1"/>